<evidence type="ECO:0000313" key="1">
    <source>
        <dbReference type="EMBL" id="GGC35542.1"/>
    </source>
</evidence>
<keyword evidence="2" id="KW-1185">Reference proteome</keyword>
<reference evidence="2" key="1">
    <citation type="journal article" date="2019" name="Int. J. Syst. Evol. Microbiol.">
        <title>The Global Catalogue of Microorganisms (GCM) 10K type strain sequencing project: providing services to taxonomists for standard genome sequencing and annotation.</title>
        <authorList>
            <consortium name="The Broad Institute Genomics Platform"/>
            <consortium name="The Broad Institute Genome Sequencing Center for Infectious Disease"/>
            <person name="Wu L."/>
            <person name="Ma J."/>
        </authorList>
    </citation>
    <scope>NUCLEOTIDE SEQUENCE [LARGE SCALE GENOMIC DNA]</scope>
    <source>
        <strain evidence="2">CGMCC 1.15103</strain>
    </source>
</reference>
<dbReference type="Proteomes" id="UP000602004">
    <property type="component" value="Unassembled WGS sequence"/>
</dbReference>
<proteinExistence type="predicted"/>
<comment type="caution">
    <text evidence="1">The sequence shown here is derived from an EMBL/GenBank/DDBJ whole genome shotgun (WGS) entry which is preliminary data.</text>
</comment>
<name>A0ABQ1M6M4_9BURK</name>
<accession>A0ABQ1M6M4</accession>
<sequence>MHNAAFTITKNTYLTCQKLLAHQVVANLIFYSQLSRSVGHAEPFLMIIIFRCKQFVQRIGVYHEVAETRGITVQMPHGQSARASVAQE</sequence>
<organism evidence="1 2">
    <name type="scientific">Paraburkholderia caffeinilytica</name>
    <dbReference type="NCBI Taxonomy" id="1761016"/>
    <lineage>
        <taxon>Bacteria</taxon>
        <taxon>Pseudomonadati</taxon>
        <taxon>Pseudomonadota</taxon>
        <taxon>Betaproteobacteria</taxon>
        <taxon>Burkholderiales</taxon>
        <taxon>Burkholderiaceae</taxon>
        <taxon>Paraburkholderia</taxon>
    </lineage>
</organism>
<gene>
    <name evidence="1" type="ORF">GCM10011400_22730</name>
</gene>
<protein>
    <submittedName>
        <fullName evidence="1">Uncharacterized protein</fullName>
    </submittedName>
</protein>
<dbReference type="EMBL" id="BMHL01000003">
    <property type="protein sequence ID" value="GGC35542.1"/>
    <property type="molecule type" value="Genomic_DNA"/>
</dbReference>
<evidence type="ECO:0000313" key="2">
    <source>
        <dbReference type="Proteomes" id="UP000602004"/>
    </source>
</evidence>